<reference evidence="1" key="1">
    <citation type="submission" date="2023-08" db="EMBL/GenBank/DDBJ databases">
        <title>A de novo genome assembly of Solanum verrucosum Schlechtendal, a Mexican diploid species geographically isolated from the other diploid A-genome species in potato relatives.</title>
        <authorList>
            <person name="Hosaka K."/>
        </authorList>
    </citation>
    <scope>NUCLEOTIDE SEQUENCE</scope>
    <source>
        <tissue evidence="1">Young leaves</tissue>
    </source>
</reference>
<gene>
    <name evidence="1" type="ORF">MTR67_036776</name>
</gene>
<evidence type="ECO:0000313" key="2">
    <source>
        <dbReference type="Proteomes" id="UP001234989"/>
    </source>
</evidence>
<organism evidence="1 2">
    <name type="scientific">Solanum verrucosum</name>
    <dbReference type="NCBI Taxonomy" id="315347"/>
    <lineage>
        <taxon>Eukaryota</taxon>
        <taxon>Viridiplantae</taxon>
        <taxon>Streptophyta</taxon>
        <taxon>Embryophyta</taxon>
        <taxon>Tracheophyta</taxon>
        <taxon>Spermatophyta</taxon>
        <taxon>Magnoliopsida</taxon>
        <taxon>eudicotyledons</taxon>
        <taxon>Gunneridae</taxon>
        <taxon>Pentapetalae</taxon>
        <taxon>asterids</taxon>
        <taxon>lamiids</taxon>
        <taxon>Solanales</taxon>
        <taxon>Solanaceae</taxon>
        <taxon>Solanoideae</taxon>
        <taxon>Solaneae</taxon>
        <taxon>Solanum</taxon>
    </lineage>
</organism>
<evidence type="ECO:0000313" key="1">
    <source>
        <dbReference type="EMBL" id="WMV43391.1"/>
    </source>
</evidence>
<dbReference type="EMBL" id="CP133619">
    <property type="protein sequence ID" value="WMV43391.1"/>
    <property type="molecule type" value="Genomic_DNA"/>
</dbReference>
<protein>
    <recommendedName>
        <fullName evidence="3">RNase H type-1 domain-containing protein</fullName>
    </recommendedName>
</protein>
<evidence type="ECO:0008006" key="3">
    <source>
        <dbReference type="Google" id="ProtNLM"/>
    </source>
</evidence>
<name>A0AAF0UD88_SOLVR</name>
<proteinExistence type="predicted"/>
<dbReference type="AlphaFoldDB" id="A0AAF0UD88"/>
<sequence>MEQLNVQIQHIFREANQLADYIANTAINQEGIQLFHSFSQLTSMGRKILNMDKSGVPTIRIKTRKILTRNAKNGE</sequence>
<keyword evidence="2" id="KW-1185">Reference proteome</keyword>
<dbReference type="Proteomes" id="UP001234989">
    <property type="component" value="Chromosome 8"/>
</dbReference>
<accession>A0AAF0UD88</accession>